<evidence type="ECO:0000313" key="3">
    <source>
        <dbReference type="Proteomes" id="UP000279029"/>
    </source>
</evidence>
<protein>
    <submittedName>
        <fullName evidence="2">Putative Positive regulator of sigma(E), RseC/MucC</fullName>
    </submittedName>
</protein>
<dbReference type="OrthoDB" id="1734233at2"/>
<feature type="transmembrane region" description="Helical" evidence="1">
    <location>
        <begin position="71"/>
        <end position="90"/>
    </location>
</feature>
<dbReference type="Pfam" id="PF04246">
    <property type="entry name" value="RseC_MucC"/>
    <property type="match status" value="1"/>
</dbReference>
<dbReference type="InterPro" id="IPR007359">
    <property type="entry name" value="SigmaE_reg_RseC_MucC"/>
</dbReference>
<evidence type="ECO:0000256" key="1">
    <source>
        <dbReference type="SAM" id="Phobius"/>
    </source>
</evidence>
<name>A0A3P7P1M3_9FIRM</name>
<organism evidence="2 3">
    <name type="scientific">Petrocella atlantisensis</name>
    <dbReference type="NCBI Taxonomy" id="2173034"/>
    <lineage>
        <taxon>Bacteria</taxon>
        <taxon>Bacillati</taxon>
        <taxon>Bacillota</taxon>
        <taxon>Clostridia</taxon>
        <taxon>Lachnospirales</taxon>
        <taxon>Vallitaleaceae</taxon>
        <taxon>Petrocella</taxon>
    </lineage>
</organism>
<evidence type="ECO:0000313" key="2">
    <source>
        <dbReference type="EMBL" id="VDN49284.1"/>
    </source>
</evidence>
<dbReference type="PANTHER" id="PTHR35867:SF1">
    <property type="entry name" value="PROTEIN RSEC"/>
    <property type="match status" value="1"/>
</dbReference>
<accession>A0A3P7P1M3</accession>
<gene>
    <name evidence="2" type="ORF">PATL70BA_3355</name>
</gene>
<keyword evidence="1" id="KW-0472">Membrane</keyword>
<sequence length="139" mass="15357">MKQKGYVVDQKGPMLTVQIARTTACGDKCNNCSGGCEKKVINVDLINNLDVSVGNLIEIETDTRTIIKSALVVYILPLVFMFLGMILVNYMLDIIGKDPSEILMLLGGIFFLSISLFVIKAIDHKISQKGSVFRITKIM</sequence>
<reference evidence="2 3" key="1">
    <citation type="submission" date="2018-09" db="EMBL/GenBank/DDBJ databases">
        <authorList>
            <person name="Postec A."/>
        </authorList>
    </citation>
    <scope>NUCLEOTIDE SEQUENCE [LARGE SCALE GENOMIC DNA]</scope>
    <source>
        <strain evidence="2">70B-A</strain>
    </source>
</reference>
<keyword evidence="3" id="KW-1185">Reference proteome</keyword>
<dbReference type="PIRSF" id="PIRSF004923">
    <property type="entry name" value="RseC"/>
    <property type="match status" value="1"/>
</dbReference>
<dbReference type="InterPro" id="IPR026268">
    <property type="entry name" value="RseC"/>
</dbReference>
<keyword evidence="1" id="KW-1133">Transmembrane helix</keyword>
<dbReference type="KEGG" id="cbar:PATL70BA_3355"/>
<dbReference type="PANTHER" id="PTHR35867">
    <property type="entry name" value="PROTEIN RSEC"/>
    <property type="match status" value="1"/>
</dbReference>
<dbReference type="AlphaFoldDB" id="A0A3P7P1M3"/>
<keyword evidence="1" id="KW-0812">Transmembrane</keyword>
<proteinExistence type="predicted"/>
<dbReference type="Proteomes" id="UP000279029">
    <property type="component" value="Chromosome"/>
</dbReference>
<dbReference type="RefSeq" id="WP_125138276.1">
    <property type="nucleotide sequence ID" value="NZ_LR130778.1"/>
</dbReference>
<dbReference type="EMBL" id="LR130778">
    <property type="protein sequence ID" value="VDN49284.1"/>
    <property type="molecule type" value="Genomic_DNA"/>
</dbReference>
<feature type="transmembrane region" description="Helical" evidence="1">
    <location>
        <begin position="102"/>
        <end position="119"/>
    </location>
</feature>